<dbReference type="EMBL" id="JACIDU010000019">
    <property type="protein sequence ID" value="MBB4105322.1"/>
    <property type="molecule type" value="Genomic_DNA"/>
</dbReference>
<dbReference type="InterPro" id="IPR036625">
    <property type="entry name" value="E3-bd_dom_sf"/>
</dbReference>
<keyword evidence="12" id="KW-1185">Reference proteome</keyword>
<name>A0A7W6P2Z3_9HYPH</name>
<dbReference type="NCBIfam" id="TIGR01349">
    <property type="entry name" value="PDHac_trf_mito"/>
    <property type="match status" value="1"/>
</dbReference>
<evidence type="ECO:0000256" key="8">
    <source>
        <dbReference type="RuleBase" id="RU361137"/>
    </source>
</evidence>
<dbReference type="InterPro" id="IPR004167">
    <property type="entry name" value="PSBD"/>
</dbReference>
<dbReference type="Pfam" id="PF00364">
    <property type="entry name" value="Biotin_lipoyl"/>
    <property type="match status" value="1"/>
</dbReference>
<dbReference type="InterPro" id="IPR023213">
    <property type="entry name" value="CAT-like_dom_sf"/>
</dbReference>
<evidence type="ECO:0000259" key="9">
    <source>
        <dbReference type="PROSITE" id="PS50968"/>
    </source>
</evidence>
<evidence type="ECO:0000313" key="12">
    <source>
        <dbReference type="Proteomes" id="UP000584824"/>
    </source>
</evidence>
<dbReference type="GO" id="GO:0006086">
    <property type="term" value="P:pyruvate decarboxylation to acetyl-CoA"/>
    <property type="evidence" value="ECO:0007669"/>
    <property type="project" value="InterPro"/>
</dbReference>
<dbReference type="EC" id="2.3.1.12" evidence="8"/>
<evidence type="ECO:0000256" key="6">
    <source>
        <dbReference type="ARBA" id="ARBA00025211"/>
    </source>
</evidence>
<comment type="catalytic activity">
    <reaction evidence="7 8">
        <text>N(6)-[(R)-dihydrolipoyl]-L-lysyl-[protein] + acetyl-CoA = N(6)-[(R)-S(8)-acetyldihydrolipoyl]-L-lysyl-[protein] + CoA</text>
        <dbReference type="Rhea" id="RHEA:17017"/>
        <dbReference type="Rhea" id="RHEA-COMP:10475"/>
        <dbReference type="Rhea" id="RHEA-COMP:10478"/>
        <dbReference type="ChEBI" id="CHEBI:57287"/>
        <dbReference type="ChEBI" id="CHEBI:57288"/>
        <dbReference type="ChEBI" id="CHEBI:83100"/>
        <dbReference type="ChEBI" id="CHEBI:83111"/>
        <dbReference type="EC" id="2.3.1.12"/>
    </reaction>
</comment>
<proteinExistence type="inferred from homology"/>
<dbReference type="GO" id="GO:0004742">
    <property type="term" value="F:dihydrolipoyllysine-residue acetyltransferase activity"/>
    <property type="evidence" value="ECO:0007669"/>
    <property type="project" value="UniProtKB-UniRule"/>
</dbReference>
<dbReference type="InterPro" id="IPR045257">
    <property type="entry name" value="E2/Pdx1"/>
</dbReference>
<dbReference type="InterPro" id="IPR006257">
    <property type="entry name" value="LAT1"/>
</dbReference>
<protein>
    <recommendedName>
        <fullName evidence="8">Acetyltransferase component of pyruvate dehydrogenase complex</fullName>
        <ecNumber evidence="8">2.3.1.12</ecNumber>
    </recommendedName>
</protein>
<evidence type="ECO:0000256" key="2">
    <source>
        <dbReference type="ARBA" id="ARBA00011484"/>
    </source>
</evidence>
<comment type="function">
    <text evidence="6">The pyruvate dehydrogenase complex catalyzes the overall conversion of pyruvate to acetyl-CoA and CO(2). It contains multiple copies of three enzymatic components: pyruvate dehydrogenase (E1), dihydrolipoamide acetyltransferase (E2) and lipoamide dehydrogenase (E3).</text>
</comment>
<keyword evidence="5 8" id="KW-0012">Acyltransferase</keyword>
<comment type="similarity">
    <text evidence="1 8">Belongs to the 2-oxoacid dehydrogenase family.</text>
</comment>
<dbReference type="InterPro" id="IPR001078">
    <property type="entry name" value="2-oxoacid_DH_actylTfrase"/>
</dbReference>
<organism evidence="11 12">
    <name type="scientific">Allorhizobium borbori</name>
    <dbReference type="NCBI Taxonomy" id="485907"/>
    <lineage>
        <taxon>Bacteria</taxon>
        <taxon>Pseudomonadati</taxon>
        <taxon>Pseudomonadota</taxon>
        <taxon>Alphaproteobacteria</taxon>
        <taxon>Hyphomicrobiales</taxon>
        <taxon>Rhizobiaceae</taxon>
        <taxon>Rhizobium/Agrobacterium group</taxon>
        <taxon>Allorhizobium</taxon>
    </lineage>
</organism>
<comment type="subunit">
    <text evidence="2">Forms a 24-polypeptide structural core with octahedral symmetry.</text>
</comment>
<dbReference type="PROSITE" id="PS50968">
    <property type="entry name" value="BIOTINYL_LIPOYL"/>
    <property type="match status" value="1"/>
</dbReference>
<keyword evidence="3 8" id="KW-0808">Transferase</keyword>
<gene>
    <name evidence="11" type="ORF">GGQ66_003909</name>
</gene>
<comment type="cofactor">
    <cofactor evidence="8">
        <name>(R)-lipoate</name>
        <dbReference type="ChEBI" id="CHEBI:83088"/>
    </cofactor>
    <text evidence="8">Binds 1 lipoyl cofactor covalently.</text>
</comment>
<dbReference type="SUPFAM" id="SSF52777">
    <property type="entry name" value="CoA-dependent acyltransferases"/>
    <property type="match status" value="1"/>
</dbReference>
<dbReference type="RefSeq" id="WP_183794701.1">
    <property type="nucleotide sequence ID" value="NZ_JACIDU010000019.1"/>
</dbReference>
<dbReference type="PROSITE" id="PS00189">
    <property type="entry name" value="LIPOYL"/>
    <property type="match status" value="1"/>
</dbReference>
<reference evidence="11 12" key="1">
    <citation type="submission" date="2020-08" db="EMBL/GenBank/DDBJ databases">
        <title>Genomic Encyclopedia of Type Strains, Phase IV (KMG-IV): sequencing the most valuable type-strain genomes for metagenomic binning, comparative biology and taxonomic classification.</title>
        <authorList>
            <person name="Goeker M."/>
        </authorList>
    </citation>
    <scope>NUCLEOTIDE SEQUENCE [LARGE SCALE GENOMIC DNA]</scope>
    <source>
        <strain evidence="11 12">DSM 26385</strain>
    </source>
</reference>
<dbReference type="PROSITE" id="PS51826">
    <property type="entry name" value="PSBD"/>
    <property type="match status" value="1"/>
</dbReference>
<evidence type="ECO:0000313" key="11">
    <source>
        <dbReference type="EMBL" id="MBB4105322.1"/>
    </source>
</evidence>
<evidence type="ECO:0000256" key="7">
    <source>
        <dbReference type="ARBA" id="ARBA00048370"/>
    </source>
</evidence>
<dbReference type="SUPFAM" id="SSF51230">
    <property type="entry name" value="Single hybrid motif"/>
    <property type="match status" value="1"/>
</dbReference>
<dbReference type="InterPro" id="IPR000089">
    <property type="entry name" value="Biotin_lipoyl"/>
</dbReference>
<evidence type="ECO:0000256" key="5">
    <source>
        <dbReference type="ARBA" id="ARBA00023315"/>
    </source>
</evidence>
<keyword evidence="11" id="KW-0670">Pyruvate</keyword>
<evidence type="ECO:0000256" key="3">
    <source>
        <dbReference type="ARBA" id="ARBA00022679"/>
    </source>
</evidence>
<dbReference type="Gene3D" id="4.10.320.10">
    <property type="entry name" value="E3-binding domain"/>
    <property type="match status" value="1"/>
</dbReference>
<dbReference type="PANTHER" id="PTHR23151:SF90">
    <property type="entry name" value="DIHYDROLIPOYLLYSINE-RESIDUE ACETYLTRANSFERASE COMPONENT OF PYRUVATE DEHYDROGENASE COMPLEX, MITOCHONDRIAL-RELATED"/>
    <property type="match status" value="1"/>
</dbReference>
<dbReference type="Gene3D" id="2.40.50.100">
    <property type="match status" value="1"/>
</dbReference>
<dbReference type="Gene3D" id="3.30.559.10">
    <property type="entry name" value="Chloramphenicol acetyltransferase-like domain"/>
    <property type="match status" value="1"/>
</dbReference>
<keyword evidence="4 8" id="KW-0450">Lipoyl</keyword>
<evidence type="ECO:0000256" key="1">
    <source>
        <dbReference type="ARBA" id="ARBA00007317"/>
    </source>
</evidence>
<dbReference type="PANTHER" id="PTHR23151">
    <property type="entry name" value="DIHYDROLIPOAMIDE ACETYL/SUCCINYL-TRANSFERASE-RELATED"/>
    <property type="match status" value="1"/>
</dbReference>
<evidence type="ECO:0000259" key="10">
    <source>
        <dbReference type="PROSITE" id="PS51826"/>
    </source>
</evidence>
<dbReference type="InterPro" id="IPR003016">
    <property type="entry name" value="2-oxoA_DH_lipoyl-BS"/>
</dbReference>
<sequence>MPIEVVLPALSAGMEDAVIAKWLKAEGETVKKGDLLAEVETDKATMELEAEADGTLGRILVGDGKRANVNQAIALLFGEGEDASVLAGPVAPVSGAPVTAALTPAVAATKPLAAVAALAENTVRHAASPLARRLAADRGVALDGLTGSGPKGRIVRIDVERAAQSAPVVAPVSAAAAQPMSAAPKGVPPGIGPHEAVPHTSMRRTIARRLLEAKQTVPHFYLNADCDIDALLALRAEINAKRPKDERISVNDFVIRACAAALSLVPDANVVWTEEAILKLQDVDIAVAVATDGGLITPLIRQADRKSLGAISAEMKALAARARENRLKPEEFQGGGFSISNLGMYGVKSFSAIINPPQSAILAVGAGERRPVERDGQLAFATMMSVTLSVDHRAVDGALGAQLLAAFKTVIEEPMNLLV</sequence>
<dbReference type="Pfam" id="PF02817">
    <property type="entry name" value="E3_binding"/>
    <property type="match status" value="1"/>
</dbReference>
<evidence type="ECO:0000256" key="4">
    <source>
        <dbReference type="ARBA" id="ARBA00022823"/>
    </source>
</evidence>
<dbReference type="SUPFAM" id="SSF47005">
    <property type="entry name" value="Peripheral subunit-binding domain of 2-oxo acid dehydrogenase complex"/>
    <property type="match status" value="1"/>
</dbReference>
<comment type="caution">
    <text evidence="11">The sequence shown here is derived from an EMBL/GenBank/DDBJ whole genome shotgun (WGS) entry which is preliminary data.</text>
</comment>
<dbReference type="AlphaFoldDB" id="A0A7W6P2Z3"/>
<feature type="domain" description="Peripheral subunit-binding (PSBD)" evidence="10">
    <location>
        <begin position="126"/>
        <end position="163"/>
    </location>
</feature>
<dbReference type="GO" id="GO:0045254">
    <property type="term" value="C:pyruvate dehydrogenase complex"/>
    <property type="evidence" value="ECO:0007669"/>
    <property type="project" value="UniProtKB-UniRule"/>
</dbReference>
<dbReference type="FunFam" id="3.30.559.10:FF:000003">
    <property type="entry name" value="Acetyltransferase component of pyruvate dehydrogenase complex"/>
    <property type="match status" value="1"/>
</dbReference>
<dbReference type="CDD" id="cd06849">
    <property type="entry name" value="lipoyl_domain"/>
    <property type="match status" value="1"/>
</dbReference>
<dbReference type="Proteomes" id="UP000584824">
    <property type="component" value="Unassembled WGS sequence"/>
</dbReference>
<feature type="domain" description="Lipoyl-binding" evidence="9">
    <location>
        <begin position="2"/>
        <end position="77"/>
    </location>
</feature>
<dbReference type="InterPro" id="IPR011053">
    <property type="entry name" value="Single_hybrid_motif"/>
</dbReference>
<dbReference type="Pfam" id="PF00198">
    <property type="entry name" value="2-oxoacid_dh"/>
    <property type="match status" value="1"/>
</dbReference>
<accession>A0A7W6P2Z3</accession>